<proteinExistence type="predicted"/>
<accession>A4BU87</accession>
<comment type="caution">
    <text evidence="1">The sequence shown here is derived from an EMBL/GenBank/DDBJ whole genome shotgun (WGS) entry which is preliminary data.</text>
</comment>
<organism evidence="1 2">
    <name type="scientific">Nitrococcus mobilis Nb-231</name>
    <dbReference type="NCBI Taxonomy" id="314278"/>
    <lineage>
        <taxon>Bacteria</taxon>
        <taxon>Pseudomonadati</taxon>
        <taxon>Pseudomonadota</taxon>
        <taxon>Gammaproteobacteria</taxon>
        <taxon>Chromatiales</taxon>
        <taxon>Ectothiorhodospiraceae</taxon>
        <taxon>Nitrococcus</taxon>
    </lineage>
</organism>
<keyword evidence="2" id="KW-1185">Reference proteome</keyword>
<evidence type="ECO:0000313" key="1">
    <source>
        <dbReference type="EMBL" id="EAR20761.1"/>
    </source>
</evidence>
<dbReference type="Proteomes" id="UP000003374">
    <property type="component" value="Unassembled WGS sequence"/>
</dbReference>
<reference evidence="1 2" key="1">
    <citation type="submission" date="2006-02" db="EMBL/GenBank/DDBJ databases">
        <authorList>
            <person name="Waterbury J."/>
            <person name="Ferriera S."/>
            <person name="Johnson J."/>
            <person name="Kravitz S."/>
            <person name="Halpern A."/>
            <person name="Remington K."/>
            <person name="Beeson K."/>
            <person name="Tran B."/>
            <person name="Rogers Y.-H."/>
            <person name="Friedman R."/>
            <person name="Venter J.C."/>
        </authorList>
    </citation>
    <scope>NUCLEOTIDE SEQUENCE [LARGE SCALE GENOMIC DNA]</scope>
    <source>
        <strain evidence="1 2">Nb-231</strain>
    </source>
</reference>
<sequence>MSGIVRSGSAITPPAVRQLAGTSVAAEDVNAFVAMAINELLQLHEDNIARYRLRPSEFQEW</sequence>
<name>A4BU87_9GAMM</name>
<dbReference type="RefSeq" id="WP_005003198.1">
    <property type="nucleotide sequence ID" value="NZ_CH672427.1"/>
</dbReference>
<dbReference type="STRING" id="314278.NB231_12761"/>
<dbReference type="HOGENOM" id="CLU_2917979_0_0_6"/>
<gene>
    <name evidence="1" type="ORF">NB231_12761</name>
</gene>
<dbReference type="AlphaFoldDB" id="A4BU87"/>
<evidence type="ECO:0000313" key="2">
    <source>
        <dbReference type="Proteomes" id="UP000003374"/>
    </source>
</evidence>
<protein>
    <submittedName>
        <fullName evidence="1">Uncharacterized protein</fullName>
    </submittedName>
</protein>
<dbReference type="EMBL" id="AAOF01000017">
    <property type="protein sequence ID" value="EAR20761.1"/>
    <property type="molecule type" value="Genomic_DNA"/>
</dbReference>
<dbReference type="OrthoDB" id="9807853at2"/>